<comment type="subunit">
    <text evidence="8">Heterotrimeric transcription factor composed of three components, NF-YA, NF-YB and NF-YC. NF-YB and NF-YC must interact and dimerize for NF-YA association and DNA binding.</text>
</comment>
<evidence type="ECO:0000256" key="10">
    <source>
        <dbReference type="ARBA" id="ARBA00040590"/>
    </source>
</evidence>
<dbReference type="InterPro" id="IPR050568">
    <property type="entry name" value="Transcr_DNA_Rep_Reg"/>
</dbReference>
<comment type="similarity">
    <text evidence="9">Belongs to the NFYC/HAP5 subunit family.</text>
</comment>
<sequence length="323" mass="35195">MATIISGSSPSLVVSSNMLSSSGASNTSNGATIAVPTSNATDQIVQAQPSEAQHSLQTFWQDQLEEIQLTTSNHFKVQDLPLARVKKIMKMDDDVKMISAEAPLLFAKAAQMFITELSLRAWIHTEENKRRTLQRNDIATAITKFDQFDFLIDIVPREELKPPRRPDEARTGNDGVQYFYTLPQQSQSTQGAPVVGQNQNVPTSNALQAGQQIVLTQPGSQVLQLSQNGQLLSTEDLQNQQIIQIPQQGQQTGGTILIGGNNQTGGIVLNNNQESHQTQNILQQIVGNSSTPSGEVHSIQISPDGQLQLVKMASNSETNQEQS</sequence>
<dbReference type="FunFam" id="1.10.20.10:FF:000006">
    <property type="entry name" value="Nuclear transcription factor Y subunit gamma"/>
    <property type="match status" value="1"/>
</dbReference>
<reference evidence="14" key="1">
    <citation type="submission" date="2020-04" db="EMBL/GenBank/DDBJ databases">
        <authorList>
            <person name="Neveu A P."/>
        </authorList>
    </citation>
    <scope>NUCLEOTIDE SEQUENCE</scope>
    <source>
        <tissue evidence="14">Whole embryo</tissue>
    </source>
</reference>
<evidence type="ECO:0000259" key="13">
    <source>
        <dbReference type="Pfam" id="PF00125"/>
    </source>
</evidence>
<evidence type="ECO:0000256" key="2">
    <source>
        <dbReference type="ARBA" id="ARBA00023015"/>
    </source>
</evidence>
<keyword evidence="3" id="KW-0238">DNA-binding</keyword>
<dbReference type="Gene3D" id="1.10.20.10">
    <property type="entry name" value="Histone, subunit A"/>
    <property type="match status" value="1"/>
</dbReference>
<proteinExistence type="evidence at transcript level"/>
<evidence type="ECO:0000256" key="3">
    <source>
        <dbReference type="ARBA" id="ARBA00023125"/>
    </source>
</evidence>
<dbReference type="GO" id="GO:0016602">
    <property type="term" value="C:CCAAT-binding factor complex"/>
    <property type="evidence" value="ECO:0007669"/>
    <property type="project" value="TreeGrafter"/>
</dbReference>
<evidence type="ECO:0000256" key="5">
    <source>
        <dbReference type="ARBA" id="ARBA00023163"/>
    </source>
</evidence>
<evidence type="ECO:0000313" key="14">
    <source>
        <dbReference type="EMBL" id="CAB3264317.1"/>
    </source>
</evidence>
<evidence type="ECO:0000256" key="4">
    <source>
        <dbReference type="ARBA" id="ARBA00023159"/>
    </source>
</evidence>
<keyword evidence="2" id="KW-0805">Transcription regulation</keyword>
<dbReference type="GO" id="GO:0000978">
    <property type="term" value="F:RNA polymerase II cis-regulatory region sequence-specific DNA binding"/>
    <property type="evidence" value="ECO:0007669"/>
    <property type="project" value="TreeGrafter"/>
</dbReference>
<accession>A0A6F9DLJ8</accession>
<gene>
    <name evidence="14" type="primary">Nfyc</name>
</gene>
<keyword evidence="6" id="KW-0539">Nucleus</keyword>
<evidence type="ECO:0000256" key="7">
    <source>
        <dbReference type="ARBA" id="ARBA00025263"/>
    </source>
</evidence>
<dbReference type="SUPFAM" id="SSF47113">
    <property type="entry name" value="Histone-fold"/>
    <property type="match status" value="1"/>
</dbReference>
<keyword evidence="5" id="KW-0804">Transcription</keyword>
<protein>
    <recommendedName>
        <fullName evidence="10">Nuclear transcription factor Y subunit gamma</fullName>
    </recommendedName>
    <alternativeName>
        <fullName evidence="11">CAAT box DNA-binding protein subunit C</fullName>
    </alternativeName>
    <alternativeName>
        <fullName evidence="12">Nuclear transcription factor Y subunit C</fullName>
    </alternativeName>
</protein>
<dbReference type="AlphaFoldDB" id="A0A6F9DLJ8"/>
<dbReference type="GO" id="GO:0046982">
    <property type="term" value="F:protein heterodimerization activity"/>
    <property type="evidence" value="ECO:0007669"/>
    <property type="project" value="InterPro"/>
</dbReference>
<evidence type="ECO:0000256" key="6">
    <source>
        <dbReference type="ARBA" id="ARBA00023242"/>
    </source>
</evidence>
<dbReference type="GO" id="GO:0001228">
    <property type="term" value="F:DNA-binding transcription activator activity, RNA polymerase II-specific"/>
    <property type="evidence" value="ECO:0007669"/>
    <property type="project" value="TreeGrafter"/>
</dbReference>
<evidence type="ECO:0000256" key="12">
    <source>
        <dbReference type="ARBA" id="ARBA00042663"/>
    </source>
</evidence>
<dbReference type="EMBL" id="LR788455">
    <property type="protein sequence ID" value="CAB3264317.1"/>
    <property type="molecule type" value="mRNA"/>
</dbReference>
<comment type="subcellular location">
    <subcellularLocation>
        <location evidence="1">Nucleus</location>
    </subcellularLocation>
</comment>
<evidence type="ECO:0000256" key="9">
    <source>
        <dbReference type="ARBA" id="ARBA00038129"/>
    </source>
</evidence>
<evidence type="ECO:0000256" key="1">
    <source>
        <dbReference type="ARBA" id="ARBA00004123"/>
    </source>
</evidence>
<comment type="function">
    <text evidence="7">Component of the sequence-specific heterotrimeric transcription factor (NF-Y) which specifically recognizes a 5'-CCAAT-3' box motif found in the promoters of its target genes. NF-Y can function as both an activator and a repressor, depending on its interacting cofactors.</text>
</comment>
<feature type="domain" description="Core Histone H2A/H2B/H3" evidence="13">
    <location>
        <begin position="60"/>
        <end position="142"/>
    </location>
</feature>
<organism evidence="14">
    <name type="scientific">Phallusia mammillata</name>
    <dbReference type="NCBI Taxonomy" id="59560"/>
    <lineage>
        <taxon>Eukaryota</taxon>
        <taxon>Metazoa</taxon>
        <taxon>Chordata</taxon>
        <taxon>Tunicata</taxon>
        <taxon>Ascidiacea</taxon>
        <taxon>Phlebobranchia</taxon>
        <taxon>Ascidiidae</taxon>
        <taxon>Phallusia</taxon>
    </lineage>
</organism>
<dbReference type="InterPro" id="IPR007125">
    <property type="entry name" value="H2A/H2B/H3"/>
</dbReference>
<name>A0A6F9DLJ8_9ASCI</name>
<evidence type="ECO:0000256" key="8">
    <source>
        <dbReference type="ARBA" id="ARBA00025911"/>
    </source>
</evidence>
<dbReference type="PANTHER" id="PTHR10252">
    <property type="entry name" value="HISTONE-LIKE TRANSCRIPTION FACTOR CCAAT-RELATED"/>
    <property type="match status" value="1"/>
</dbReference>
<dbReference type="CDD" id="cd22908">
    <property type="entry name" value="HFD_NFYC-like"/>
    <property type="match status" value="1"/>
</dbReference>
<evidence type="ECO:0000256" key="11">
    <source>
        <dbReference type="ARBA" id="ARBA00042333"/>
    </source>
</evidence>
<keyword evidence="4" id="KW-0010">Activator</keyword>
<dbReference type="PANTHER" id="PTHR10252:SF8">
    <property type="entry name" value="NUCLEAR TRANSCRIPTION FACTOR Y SUBUNIT GAMMA"/>
    <property type="match status" value="1"/>
</dbReference>
<dbReference type="InterPro" id="IPR009072">
    <property type="entry name" value="Histone-fold"/>
</dbReference>
<dbReference type="Pfam" id="PF00125">
    <property type="entry name" value="Histone"/>
    <property type="match status" value="1"/>
</dbReference>